<feature type="compositionally biased region" description="Basic and acidic residues" evidence="2">
    <location>
        <begin position="150"/>
        <end position="163"/>
    </location>
</feature>
<feature type="region of interest" description="Disordered" evidence="2">
    <location>
        <begin position="99"/>
        <end position="163"/>
    </location>
</feature>
<dbReference type="GeneID" id="20715891"/>
<evidence type="ECO:0000256" key="1">
    <source>
        <dbReference type="SAM" id="Coils"/>
    </source>
</evidence>
<reference evidence="3 4" key="1">
    <citation type="journal article" date="2012" name="MBio">
        <title>Comparative genome analysis of three eukaryotic parasites with differing abilities to transform leukocytes reveals key mediators of Theileria-induced leukocyte transformation.</title>
        <authorList>
            <person name="Hayashida K."/>
            <person name="Hara Y."/>
            <person name="Abe T."/>
            <person name="Yamasaki C."/>
            <person name="Toyoda A."/>
            <person name="Kosuge T."/>
            <person name="Suzuki Y."/>
            <person name="Sato Y."/>
            <person name="Kawashima S."/>
            <person name="Katayama T."/>
            <person name="Wakaguri H."/>
            <person name="Inoue N."/>
            <person name="Homma K."/>
            <person name="Tada-Umezaki M."/>
            <person name="Yagi Y."/>
            <person name="Fujii Y."/>
            <person name="Habara T."/>
            <person name="Kanehisa M."/>
            <person name="Watanabe H."/>
            <person name="Ito K."/>
            <person name="Gojobori T."/>
            <person name="Sugawara H."/>
            <person name="Imanishi T."/>
            <person name="Weir W."/>
            <person name="Gardner M."/>
            <person name="Pain A."/>
            <person name="Shiels B."/>
            <person name="Hattori M."/>
            <person name="Nene V."/>
            <person name="Sugimoto C."/>
        </authorList>
    </citation>
    <scope>NUCLEOTIDE SEQUENCE [LARGE SCALE GENOMIC DNA]</scope>
    <source>
        <strain evidence="3 4">Shintoku</strain>
    </source>
</reference>
<feature type="compositionally biased region" description="Low complexity" evidence="2">
    <location>
        <begin position="186"/>
        <end position="199"/>
    </location>
</feature>
<feature type="region of interest" description="Disordered" evidence="2">
    <location>
        <begin position="186"/>
        <end position="248"/>
    </location>
</feature>
<proteinExistence type="predicted"/>
<feature type="coiled-coil region" evidence="1">
    <location>
        <begin position="472"/>
        <end position="502"/>
    </location>
</feature>
<evidence type="ECO:0000313" key="4">
    <source>
        <dbReference type="Proteomes" id="UP000003786"/>
    </source>
</evidence>
<accession>J4DPX7</accession>
<dbReference type="EMBL" id="AP011948">
    <property type="protein sequence ID" value="BAM41474.1"/>
    <property type="molecule type" value="Genomic_DNA"/>
</dbReference>
<dbReference type="KEGG" id="tot:TOT_030000736"/>
<organism evidence="3 4">
    <name type="scientific">Theileria orientalis strain Shintoku</name>
    <dbReference type="NCBI Taxonomy" id="869250"/>
    <lineage>
        <taxon>Eukaryota</taxon>
        <taxon>Sar</taxon>
        <taxon>Alveolata</taxon>
        <taxon>Apicomplexa</taxon>
        <taxon>Aconoidasida</taxon>
        <taxon>Piroplasmida</taxon>
        <taxon>Theileriidae</taxon>
        <taxon>Theileria</taxon>
    </lineage>
</organism>
<dbReference type="OrthoDB" id="10551694at2759"/>
<gene>
    <name evidence="3" type="ORF">TOT_030000736</name>
</gene>
<keyword evidence="4" id="KW-1185">Reference proteome</keyword>
<feature type="region of interest" description="Disordered" evidence="2">
    <location>
        <begin position="290"/>
        <end position="310"/>
    </location>
</feature>
<dbReference type="AlphaFoldDB" id="J4DPX7"/>
<name>J4DPX7_THEOR</name>
<dbReference type="VEuPathDB" id="PiroplasmaDB:TOT_030000736"/>
<dbReference type="RefSeq" id="XP_009691775.1">
    <property type="nucleotide sequence ID" value="XM_009693480.1"/>
</dbReference>
<dbReference type="Proteomes" id="UP000003786">
    <property type="component" value="Chromosome 3"/>
</dbReference>
<protein>
    <submittedName>
        <fullName evidence="3">Uncharacterized protein</fullName>
    </submittedName>
</protein>
<sequence>MNCMQNKIRSAVPIVLPLLLQTLARLVILATLASIITSSAKVMANTKKGLAKRRGCKVEDTDVFNSYRLSQLIDDIMDILIVENKKNIDNTRLEIGNAKDNEAQVKTSARSNGNSEPKGRKKMKSGSRRGYSNTNGKGYKNISKSSIRRSSKDEKGISDEKETNGVEESIVSIYIVNEYNDAGYGNNSNANSGNESASYPKDENGNDSDDDTGINNKNDTGDDDGNTEIISSGSEYDSESRSGTDTDDIGAVTTMAMAMAITDTPTTISTAVTSSTNTSISTANTSISTVNSNISTTNTSISTTSSSIGTTNTTVRTIQSICDSDYSSYSNNAAASDKGKSGVKSDTTAIVESKGHVAIKKFRRKGGMKEDYDEEEEEDEDVVTSISVVDKRRNGKKELKQLISDMIHIVRGDENFRVKEIEDNLKFINYFNQKIPDEIKLNNQKLEQCRHKLAVNERNIIHGRPSMTNQQLNKVKEKMEMLREENEALKRGSERLKRIEKDLRERMRRIKAYLRVFEGSQGFILGKQ</sequence>
<evidence type="ECO:0000313" key="3">
    <source>
        <dbReference type="EMBL" id="BAM41474.1"/>
    </source>
</evidence>
<feature type="compositionally biased region" description="Polar residues" evidence="2">
    <location>
        <begin position="104"/>
        <end position="115"/>
    </location>
</feature>
<keyword evidence="1" id="KW-0175">Coiled coil</keyword>
<evidence type="ECO:0000256" key="2">
    <source>
        <dbReference type="SAM" id="MobiDB-lite"/>
    </source>
</evidence>